<dbReference type="AlphaFoldDB" id="A0A6L5Z5S4"/>
<dbReference type="RefSeq" id="WP_154449325.1">
    <property type="nucleotide sequence ID" value="NZ_WIND01000028.1"/>
</dbReference>
<feature type="transmembrane region" description="Helical" evidence="1">
    <location>
        <begin position="25"/>
        <end position="50"/>
    </location>
</feature>
<comment type="caution">
    <text evidence="2">The sequence shown here is derived from an EMBL/GenBank/DDBJ whole genome shotgun (WGS) entry which is preliminary data.</text>
</comment>
<protein>
    <submittedName>
        <fullName evidence="2">Uncharacterized protein</fullName>
    </submittedName>
</protein>
<reference evidence="2 3" key="1">
    <citation type="submission" date="2019-10" db="EMBL/GenBank/DDBJ databases">
        <title>Cognatihalovulum marinum gen. nov. sp. nov., a new member of the family Rhodobacteraceae isolated from deep seawater of the Northwest Indian Ocean.</title>
        <authorList>
            <person name="Ruan C."/>
            <person name="Wang J."/>
            <person name="Zheng X."/>
            <person name="Song L."/>
            <person name="Zhu Y."/>
            <person name="Huang Y."/>
            <person name="Lu Z."/>
            <person name="Du W."/>
            <person name="Huang L."/>
            <person name="Dai X."/>
        </authorList>
    </citation>
    <scope>NUCLEOTIDE SEQUENCE [LARGE SCALE GENOMIC DNA]</scope>
    <source>
        <strain evidence="2 3">2CG4</strain>
    </source>
</reference>
<feature type="transmembrane region" description="Helical" evidence="1">
    <location>
        <begin position="70"/>
        <end position="95"/>
    </location>
</feature>
<sequence>MGEKDERARAVRRAMFRVAAKDFEYVALVGLLRSTFFLACACLLMIWISAEAGQMANDWLRPNPGYVDQGIEILLVIIAALLALIFPGLLGFWAITAIDEAFCRRASERRNRRVARELRSVGEDPIISEEDLYNVRRLSEDDGLHLPPSHLFIAPSARKLVVSLFQLCELIGTLDDDSMGGGFR</sequence>
<dbReference type="Proteomes" id="UP000474957">
    <property type="component" value="Unassembled WGS sequence"/>
</dbReference>
<keyword evidence="1" id="KW-1133">Transmembrane helix</keyword>
<gene>
    <name evidence="2" type="ORF">GE300_20220</name>
</gene>
<name>A0A6L5Z5S4_9RHOB</name>
<keyword evidence="1" id="KW-0472">Membrane</keyword>
<evidence type="ECO:0000313" key="2">
    <source>
        <dbReference type="EMBL" id="MSU91893.1"/>
    </source>
</evidence>
<keyword evidence="1" id="KW-0812">Transmembrane</keyword>
<dbReference type="EMBL" id="WIND01000028">
    <property type="protein sequence ID" value="MSU91893.1"/>
    <property type="molecule type" value="Genomic_DNA"/>
</dbReference>
<evidence type="ECO:0000313" key="3">
    <source>
        <dbReference type="Proteomes" id="UP000474957"/>
    </source>
</evidence>
<evidence type="ECO:0000256" key="1">
    <source>
        <dbReference type="SAM" id="Phobius"/>
    </source>
</evidence>
<keyword evidence="3" id="KW-1185">Reference proteome</keyword>
<proteinExistence type="predicted"/>
<accession>A0A6L5Z5S4</accession>
<organism evidence="2 3">
    <name type="scientific">Halovulum marinum</name>
    <dbReference type="NCBI Taxonomy" id="2662447"/>
    <lineage>
        <taxon>Bacteria</taxon>
        <taxon>Pseudomonadati</taxon>
        <taxon>Pseudomonadota</taxon>
        <taxon>Alphaproteobacteria</taxon>
        <taxon>Rhodobacterales</taxon>
        <taxon>Paracoccaceae</taxon>
        <taxon>Halovulum</taxon>
    </lineage>
</organism>